<dbReference type="AlphaFoldDB" id="A0A815KSN7"/>
<protein>
    <submittedName>
        <fullName evidence="2">Uncharacterized protein</fullName>
    </submittedName>
</protein>
<proteinExistence type="predicted"/>
<comment type="caution">
    <text evidence="2">The sequence shown here is derived from an EMBL/GenBank/DDBJ whole genome shotgun (WGS) entry which is preliminary data.</text>
</comment>
<sequence>MTLVRRKQDISASKCFFSYAGPASSSSRWRATQDPGKTSATSNAAGYRSVGLDVNPASLTASNLPQEQQPENEEKKQ</sequence>
<dbReference type="Proteomes" id="UP000663852">
    <property type="component" value="Unassembled WGS sequence"/>
</dbReference>
<reference evidence="2" key="1">
    <citation type="submission" date="2021-02" db="EMBL/GenBank/DDBJ databases">
        <authorList>
            <person name="Nowell W R."/>
        </authorList>
    </citation>
    <scope>NUCLEOTIDE SEQUENCE</scope>
</reference>
<evidence type="ECO:0000256" key="1">
    <source>
        <dbReference type="SAM" id="MobiDB-lite"/>
    </source>
</evidence>
<name>A0A815KSN7_ADIRI</name>
<evidence type="ECO:0000313" key="3">
    <source>
        <dbReference type="Proteomes" id="UP000663852"/>
    </source>
</evidence>
<dbReference type="OrthoDB" id="10051494at2759"/>
<feature type="compositionally biased region" description="Polar residues" evidence="1">
    <location>
        <begin position="23"/>
        <end position="44"/>
    </location>
</feature>
<organism evidence="2 3">
    <name type="scientific">Adineta ricciae</name>
    <name type="common">Rotifer</name>
    <dbReference type="NCBI Taxonomy" id="249248"/>
    <lineage>
        <taxon>Eukaryota</taxon>
        <taxon>Metazoa</taxon>
        <taxon>Spiralia</taxon>
        <taxon>Gnathifera</taxon>
        <taxon>Rotifera</taxon>
        <taxon>Eurotatoria</taxon>
        <taxon>Bdelloidea</taxon>
        <taxon>Adinetida</taxon>
        <taxon>Adinetidae</taxon>
        <taxon>Adineta</taxon>
    </lineage>
</organism>
<evidence type="ECO:0000313" key="2">
    <source>
        <dbReference type="EMBL" id="CAF1396961.1"/>
    </source>
</evidence>
<feature type="region of interest" description="Disordered" evidence="1">
    <location>
        <begin position="18"/>
        <end position="77"/>
    </location>
</feature>
<dbReference type="EMBL" id="CAJNOJ010000320">
    <property type="protein sequence ID" value="CAF1396961.1"/>
    <property type="molecule type" value="Genomic_DNA"/>
</dbReference>
<gene>
    <name evidence="2" type="ORF">EDS130_LOCUS35793</name>
</gene>
<accession>A0A815KSN7</accession>